<dbReference type="InterPro" id="IPR002314">
    <property type="entry name" value="aa-tRNA-synt_IIb"/>
</dbReference>
<keyword evidence="6" id="KW-0547">Nucleotide-binding</keyword>
<evidence type="ECO:0000256" key="9">
    <source>
        <dbReference type="ARBA" id="ARBA00023146"/>
    </source>
</evidence>
<evidence type="ECO:0000313" key="13">
    <source>
        <dbReference type="EMBL" id="JAN07105.1"/>
    </source>
</evidence>
<evidence type="ECO:0000256" key="2">
    <source>
        <dbReference type="ARBA" id="ARBA00008226"/>
    </source>
</evidence>
<protein>
    <recommendedName>
        <fullName evidence="3">threonine--tRNA ligase</fullName>
        <ecNumber evidence="3">6.1.1.3</ecNumber>
    </recommendedName>
    <alternativeName>
        <fullName evidence="10">Threonyl-tRNA synthetase</fullName>
    </alternativeName>
</protein>
<dbReference type="GO" id="GO:0005739">
    <property type="term" value="C:mitochondrion"/>
    <property type="evidence" value="ECO:0007669"/>
    <property type="project" value="TreeGrafter"/>
</dbReference>
<evidence type="ECO:0000256" key="4">
    <source>
        <dbReference type="ARBA" id="ARBA00022490"/>
    </source>
</evidence>
<dbReference type="CDD" id="cd00860">
    <property type="entry name" value="ThrRS_anticodon"/>
    <property type="match status" value="1"/>
</dbReference>
<comment type="catalytic activity">
    <reaction evidence="11">
        <text>tRNA(Thr) + L-threonine + ATP = L-threonyl-tRNA(Thr) + AMP + diphosphate + H(+)</text>
        <dbReference type="Rhea" id="RHEA:24624"/>
        <dbReference type="Rhea" id="RHEA-COMP:9670"/>
        <dbReference type="Rhea" id="RHEA-COMP:9704"/>
        <dbReference type="ChEBI" id="CHEBI:15378"/>
        <dbReference type="ChEBI" id="CHEBI:30616"/>
        <dbReference type="ChEBI" id="CHEBI:33019"/>
        <dbReference type="ChEBI" id="CHEBI:57926"/>
        <dbReference type="ChEBI" id="CHEBI:78442"/>
        <dbReference type="ChEBI" id="CHEBI:78534"/>
        <dbReference type="ChEBI" id="CHEBI:456215"/>
        <dbReference type="EC" id="6.1.1.3"/>
    </reaction>
</comment>
<dbReference type="InterPro" id="IPR045864">
    <property type="entry name" value="aa-tRNA-synth_II/BPL/LPL"/>
</dbReference>
<proteinExistence type="inferred from homology"/>
<dbReference type="NCBIfam" id="TIGR00418">
    <property type="entry name" value="thrS"/>
    <property type="match status" value="1"/>
</dbReference>
<feature type="compositionally biased region" description="Basic and acidic residues" evidence="12">
    <location>
        <begin position="64"/>
        <end position="79"/>
    </location>
</feature>
<dbReference type="PANTHER" id="PTHR11451:SF46">
    <property type="entry name" value="THREONINE--TRNA LIGASE"/>
    <property type="match status" value="1"/>
</dbReference>
<dbReference type="InterPro" id="IPR033728">
    <property type="entry name" value="ThrRS_core"/>
</dbReference>
<keyword evidence="9" id="KW-0030">Aminoacyl-tRNA synthetase</keyword>
<evidence type="ECO:0000256" key="11">
    <source>
        <dbReference type="ARBA" id="ARBA00049515"/>
    </source>
</evidence>
<dbReference type="PRINTS" id="PR01047">
    <property type="entry name" value="TRNASYNTHTHR"/>
</dbReference>
<dbReference type="InterPro" id="IPR012675">
    <property type="entry name" value="Beta-grasp_dom_sf"/>
</dbReference>
<dbReference type="InterPro" id="IPR047246">
    <property type="entry name" value="ThrRS_anticodon"/>
</dbReference>
<dbReference type="Pfam" id="PF00587">
    <property type="entry name" value="tRNA-synt_2b"/>
    <property type="match status" value="1"/>
</dbReference>
<dbReference type="SUPFAM" id="SSF55186">
    <property type="entry name" value="ThrRS/AlaRS common domain"/>
    <property type="match status" value="1"/>
</dbReference>
<evidence type="ECO:0000256" key="12">
    <source>
        <dbReference type="SAM" id="MobiDB-lite"/>
    </source>
</evidence>
<dbReference type="InterPro" id="IPR004095">
    <property type="entry name" value="TGS"/>
</dbReference>
<dbReference type="HAMAP" id="MF_00184">
    <property type="entry name" value="Thr_tRNA_synth"/>
    <property type="match status" value="1"/>
</dbReference>
<dbReference type="PANTHER" id="PTHR11451">
    <property type="entry name" value="THREONINE-TRNA LIGASE"/>
    <property type="match status" value="1"/>
</dbReference>
<dbReference type="FunFam" id="3.30.980.10:FF:000003">
    <property type="entry name" value="Threonine--tRNA ligase, cytoplasmic"/>
    <property type="match status" value="1"/>
</dbReference>
<dbReference type="InterPro" id="IPR012947">
    <property type="entry name" value="tRNA_SAD"/>
</dbReference>
<dbReference type="AlphaFoldDB" id="A0A0P5JTJ6"/>
<dbReference type="Pfam" id="PF03129">
    <property type="entry name" value="HGTP_anticodon"/>
    <property type="match status" value="1"/>
</dbReference>
<dbReference type="GO" id="GO:0005524">
    <property type="term" value="F:ATP binding"/>
    <property type="evidence" value="ECO:0007669"/>
    <property type="project" value="UniProtKB-KW"/>
</dbReference>
<dbReference type="FunFam" id="3.10.20.30:FF:000006">
    <property type="entry name" value="Threonine--tRNA ligase, cytoplasmic"/>
    <property type="match status" value="1"/>
</dbReference>
<dbReference type="Gene3D" id="3.40.50.800">
    <property type="entry name" value="Anticodon-binding domain"/>
    <property type="match status" value="1"/>
</dbReference>
<reference evidence="13" key="1">
    <citation type="submission" date="2015-10" db="EMBL/GenBank/DDBJ databases">
        <title>EvidentialGene: Evidence-directed Construction of Complete mRNA Transcriptomes without Genomes.</title>
        <authorList>
            <person name="Gilbert D.G."/>
        </authorList>
    </citation>
    <scope>NUCLEOTIDE SEQUENCE</scope>
</reference>
<feature type="region of interest" description="Disordered" evidence="12">
    <location>
        <begin position="49"/>
        <end position="79"/>
    </location>
</feature>
<dbReference type="PROSITE" id="PS50862">
    <property type="entry name" value="AA_TRNA_LIGASE_II"/>
    <property type="match status" value="1"/>
</dbReference>
<dbReference type="EMBL" id="GDIQ01087632">
    <property type="protein sequence ID" value="JAN07105.1"/>
    <property type="molecule type" value="Transcribed_RNA"/>
</dbReference>
<dbReference type="FunFam" id="3.40.50.800:FF:000003">
    <property type="entry name" value="Threonine--tRNA ligase 2, cytoplasmic"/>
    <property type="match status" value="1"/>
</dbReference>
<accession>A0A0P5JTJ6</accession>
<evidence type="ECO:0000256" key="8">
    <source>
        <dbReference type="ARBA" id="ARBA00022917"/>
    </source>
</evidence>
<dbReference type="InterPro" id="IPR036621">
    <property type="entry name" value="Anticodon-bd_dom_sf"/>
</dbReference>
<keyword evidence="7" id="KW-0067">ATP-binding</keyword>
<dbReference type="SMART" id="SM00863">
    <property type="entry name" value="tRNA_SAD"/>
    <property type="match status" value="1"/>
</dbReference>
<organism evidence="13">
    <name type="scientific">Daphnia magna</name>
    <dbReference type="NCBI Taxonomy" id="35525"/>
    <lineage>
        <taxon>Eukaryota</taxon>
        <taxon>Metazoa</taxon>
        <taxon>Ecdysozoa</taxon>
        <taxon>Arthropoda</taxon>
        <taxon>Crustacea</taxon>
        <taxon>Branchiopoda</taxon>
        <taxon>Diplostraca</taxon>
        <taxon>Cladocera</taxon>
        <taxon>Anomopoda</taxon>
        <taxon>Daphniidae</taxon>
        <taxon>Daphnia</taxon>
    </lineage>
</organism>
<evidence type="ECO:0000256" key="7">
    <source>
        <dbReference type="ARBA" id="ARBA00022840"/>
    </source>
</evidence>
<dbReference type="Pfam" id="PF02824">
    <property type="entry name" value="TGS"/>
    <property type="match status" value="1"/>
</dbReference>
<dbReference type="Pfam" id="PF07973">
    <property type="entry name" value="tRNA_SAD"/>
    <property type="match status" value="1"/>
</dbReference>
<evidence type="ECO:0000256" key="5">
    <source>
        <dbReference type="ARBA" id="ARBA00022598"/>
    </source>
</evidence>
<dbReference type="SUPFAM" id="SSF81271">
    <property type="entry name" value="TGS-like"/>
    <property type="match status" value="1"/>
</dbReference>
<evidence type="ECO:0000256" key="6">
    <source>
        <dbReference type="ARBA" id="ARBA00022741"/>
    </source>
</evidence>
<dbReference type="CDD" id="cd01667">
    <property type="entry name" value="TGS_ThrRS"/>
    <property type="match status" value="1"/>
</dbReference>
<dbReference type="Gene3D" id="3.30.930.10">
    <property type="entry name" value="Bira Bifunctional Protein, Domain 2"/>
    <property type="match status" value="1"/>
</dbReference>
<keyword evidence="5 13" id="KW-0436">Ligase</keyword>
<dbReference type="GO" id="GO:0006435">
    <property type="term" value="P:threonyl-tRNA aminoacylation"/>
    <property type="evidence" value="ECO:0007669"/>
    <property type="project" value="InterPro"/>
</dbReference>
<evidence type="ECO:0000256" key="1">
    <source>
        <dbReference type="ARBA" id="ARBA00004496"/>
    </source>
</evidence>
<dbReference type="InterPro" id="IPR002320">
    <property type="entry name" value="Thr-tRNA-ligase_IIa"/>
</dbReference>
<sequence length="759" mass="87191">MFSRGVWLFSSRFNQFHANIGLLVPILHQPFDRRDPDYFRFSKPRRTIQTSAPAEAKSKGNGKPKGEAKQKGEAKPKAEVKTTLKELNPWPVYIQDRIALWDKLKAEADAAIAAKVPTPIQITLPDGKIVEGNSWRTSPFDIASGISAGLAENTVIAKVNGKLWDLDRPLEESCSLQLLKFDDEDAQKVFWHSTAHILGEALERCYGGCLCYGPPIENGFYYDMFIQDQQVSNFDFPVLENVMKAAIKEKQPFERLEMKKEDLLEMFKYNEFKVRILNEKVDTPTTTAYRCGPLIDLCLGPHVRHTGKIKAFQITKNSSTYWEGKADAESLQRVYGISFPDNKQLKEWQRIQEEAAKRDHRKLGREYELFFFHELSPGACFFTPHGAHIYNTLVDFLRNEYRQRGFQEVITPNVYNSKLWLTSGHWQHYSENMFSFEVEKETYAMKPMNCPGHCLLFDHRVRSWRELPLRLADFGVLHRNELSGALSGLTRVRRFQQDDAHIFCTMGQIKNEINGALAFLRDVYQIFGFTFQLRLSTRPEKYLGEIETWNHAEKELTESLNEFGEAWQLNPGDGAFYGPKIDITIMDALRRPHQCATIQLDFQLPIRFNLSFINESGEKEKPVIIHRAILGSVERMIAILTESYAGKWPFWLSPRQCVVVPVGPMFDGYAQQVREQIAAAGFRITADIDAGDTMNKKIRNGQLSQHNFILVVGEKEQTNGTVNIRTRDNKVHGEHSVAKVIERFTQLSKERILNSEDSF</sequence>
<dbReference type="CDD" id="cd00771">
    <property type="entry name" value="ThrRS_core"/>
    <property type="match status" value="1"/>
</dbReference>
<dbReference type="InterPro" id="IPR012676">
    <property type="entry name" value="TGS-like"/>
</dbReference>
<dbReference type="FunFam" id="3.30.930.10:FF:000009">
    <property type="entry name" value="Threonine--tRNA ligase 2, cytoplasmic"/>
    <property type="match status" value="1"/>
</dbReference>
<dbReference type="InterPro" id="IPR006195">
    <property type="entry name" value="aa-tRNA-synth_II"/>
</dbReference>
<dbReference type="Gene3D" id="3.10.20.30">
    <property type="match status" value="1"/>
</dbReference>
<dbReference type="Gene3D" id="3.30.980.10">
    <property type="entry name" value="Threonyl-trna Synthetase, Chain A, domain 2"/>
    <property type="match status" value="1"/>
</dbReference>
<evidence type="ECO:0000256" key="3">
    <source>
        <dbReference type="ARBA" id="ARBA00013163"/>
    </source>
</evidence>
<keyword evidence="8" id="KW-0648">Protein biosynthesis</keyword>
<dbReference type="PROSITE" id="PS51880">
    <property type="entry name" value="TGS"/>
    <property type="match status" value="1"/>
</dbReference>
<dbReference type="InterPro" id="IPR018163">
    <property type="entry name" value="Thr/Ala-tRNA-synth_IIc_edit"/>
</dbReference>
<dbReference type="InterPro" id="IPR004154">
    <property type="entry name" value="Anticodon-bd"/>
</dbReference>
<dbReference type="SUPFAM" id="SSF52954">
    <property type="entry name" value="Class II aaRS ABD-related"/>
    <property type="match status" value="1"/>
</dbReference>
<name>A0A0P5JTJ6_9CRUS</name>
<comment type="similarity">
    <text evidence="2">Belongs to the class-II aminoacyl-tRNA synthetase family.</text>
</comment>
<evidence type="ECO:0000256" key="10">
    <source>
        <dbReference type="ARBA" id="ARBA00031900"/>
    </source>
</evidence>
<dbReference type="SUPFAM" id="SSF55681">
    <property type="entry name" value="Class II aaRS and biotin synthetases"/>
    <property type="match status" value="1"/>
</dbReference>
<dbReference type="OrthoDB" id="5423599at2759"/>
<keyword evidence="4" id="KW-0963">Cytoplasm</keyword>
<dbReference type="EC" id="6.1.1.3" evidence="3"/>
<comment type="subcellular location">
    <subcellularLocation>
        <location evidence="1">Cytoplasm</location>
    </subcellularLocation>
</comment>
<dbReference type="GO" id="GO:0004829">
    <property type="term" value="F:threonine-tRNA ligase activity"/>
    <property type="evidence" value="ECO:0007669"/>
    <property type="project" value="UniProtKB-EC"/>
</dbReference>